<organism evidence="2 3">
    <name type="scientific">Marivivens niveibacter</name>
    <dbReference type="NCBI Taxonomy" id="1930667"/>
    <lineage>
        <taxon>Bacteria</taxon>
        <taxon>Pseudomonadati</taxon>
        <taxon>Pseudomonadota</taxon>
        <taxon>Alphaproteobacteria</taxon>
        <taxon>Rhodobacterales</taxon>
        <taxon>Paracoccaceae</taxon>
        <taxon>Marivivens group</taxon>
        <taxon>Marivivens</taxon>
    </lineage>
</organism>
<dbReference type="Pfam" id="PF00565">
    <property type="entry name" value="SNase"/>
    <property type="match status" value="1"/>
</dbReference>
<reference evidence="2 3" key="1">
    <citation type="submission" date="2016-12" db="EMBL/GenBank/DDBJ databases">
        <title>The draft genome sequence of HSLHS2.</title>
        <authorList>
            <person name="Hu D."/>
            <person name="Wang L."/>
            <person name="Shao Z."/>
        </authorList>
    </citation>
    <scope>NUCLEOTIDE SEQUENCE [LARGE SCALE GENOMIC DNA]</scope>
    <source>
        <strain evidence="2">MCCC 1A06712</strain>
    </source>
</reference>
<evidence type="ECO:0000313" key="3">
    <source>
        <dbReference type="Proteomes" id="UP000194664"/>
    </source>
</evidence>
<proteinExistence type="predicted"/>
<comment type="caution">
    <text evidence="2">The sequence shown here is derived from an EMBL/GenBank/DDBJ whole genome shotgun (WGS) entry which is preliminary data.</text>
</comment>
<dbReference type="InterPro" id="IPR035437">
    <property type="entry name" value="SNase_OB-fold_sf"/>
</dbReference>
<name>A0A251WZI2_9RHOB</name>
<dbReference type="OrthoDB" id="9792155at2"/>
<gene>
    <name evidence="2" type="ORF">BVC71_09440</name>
</gene>
<evidence type="ECO:0000259" key="1">
    <source>
        <dbReference type="Pfam" id="PF00565"/>
    </source>
</evidence>
<keyword evidence="3" id="KW-1185">Reference proteome</keyword>
<dbReference type="SUPFAM" id="SSF50199">
    <property type="entry name" value="Staphylococcal nuclease"/>
    <property type="match status" value="1"/>
</dbReference>
<evidence type="ECO:0000313" key="2">
    <source>
        <dbReference type="EMBL" id="OUD09343.1"/>
    </source>
</evidence>
<dbReference type="Proteomes" id="UP000194664">
    <property type="component" value="Unassembled WGS sequence"/>
</dbReference>
<dbReference type="InterPro" id="IPR016071">
    <property type="entry name" value="Staphylococal_nuclease_OB-fold"/>
</dbReference>
<dbReference type="Gene3D" id="2.40.50.90">
    <property type="match status" value="1"/>
</dbReference>
<accession>A0A251WZI2</accession>
<dbReference type="AlphaFoldDB" id="A0A251WZI2"/>
<dbReference type="EMBL" id="MSPP01000003">
    <property type="protein sequence ID" value="OUD09343.1"/>
    <property type="molecule type" value="Genomic_DNA"/>
</dbReference>
<dbReference type="RefSeq" id="WP_086451816.1">
    <property type="nucleotide sequence ID" value="NZ_MSPP01000003.1"/>
</dbReference>
<feature type="domain" description="TNase-like" evidence="1">
    <location>
        <begin position="34"/>
        <end position="108"/>
    </location>
</feature>
<sequence>MLLVCALIAVVDGDTVKCDGQSVRLLGDGAPNISGFDTPETYRPDCQQELELGRAATARMSELVSQAVGIEDTGVRDRFGRILGSLILSDGRTAGSVLLEEGHAAVWQPGYSANWCDS</sequence>
<protein>
    <recommendedName>
        <fullName evidence="1">TNase-like domain-containing protein</fullName>
    </recommendedName>
</protein>